<organism evidence="1 2">
    <name type="scientific">Gemmata massiliana</name>
    <dbReference type="NCBI Taxonomy" id="1210884"/>
    <lineage>
        <taxon>Bacteria</taxon>
        <taxon>Pseudomonadati</taxon>
        <taxon>Planctomycetota</taxon>
        <taxon>Planctomycetia</taxon>
        <taxon>Gemmatales</taxon>
        <taxon>Gemmataceae</taxon>
        <taxon>Gemmata</taxon>
    </lineage>
</organism>
<evidence type="ECO:0000313" key="2">
    <source>
        <dbReference type="Proteomes" id="UP000464178"/>
    </source>
</evidence>
<name>A0A6P2DM09_9BACT</name>
<protein>
    <submittedName>
        <fullName evidence="1">Uncharacterized protein</fullName>
    </submittedName>
</protein>
<proteinExistence type="predicted"/>
<dbReference type="Proteomes" id="UP000464178">
    <property type="component" value="Chromosome"/>
</dbReference>
<dbReference type="KEGG" id="gms:SOIL9_71410"/>
<evidence type="ECO:0000313" key="1">
    <source>
        <dbReference type="EMBL" id="VTS03563.1"/>
    </source>
</evidence>
<reference evidence="1 2" key="1">
    <citation type="submission" date="2019-05" db="EMBL/GenBank/DDBJ databases">
        <authorList>
            <consortium name="Science for Life Laboratories"/>
        </authorList>
    </citation>
    <scope>NUCLEOTIDE SEQUENCE [LARGE SCALE GENOMIC DNA]</scope>
    <source>
        <strain evidence="1">Soil9</strain>
    </source>
</reference>
<gene>
    <name evidence="1" type="ORF">SOIL9_71410</name>
</gene>
<accession>A0A6P2DM09</accession>
<sequence length="78" mass="8976">MKGQVILEVGKHNQVVEPSYLPPVGTRIHVHKNYTSDYSDVVVEVIEHEWFLIDGDASENRQPFPEFSVRIKTRVVSK</sequence>
<dbReference type="AlphaFoldDB" id="A0A6P2DM09"/>
<dbReference type="EMBL" id="LR593886">
    <property type="protein sequence ID" value="VTS03563.1"/>
    <property type="molecule type" value="Genomic_DNA"/>
</dbReference>
<keyword evidence="2" id="KW-1185">Reference proteome</keyword>